<keyword evidence="11" id="KW-1185">Reference proteome</keyword>
<dbReference type="VEuPathDB" id="VectorBase:SCAU016926"/>
<proteinExistence type="predicted"/>
<feature type="signal peptide" evidence="9">
    <location>
        <begin position="1"/>
        <end position="22"/>
    </location>
</feature>
<evidence type="ECO:0000256" key="2">
    <source>
        <dbReference type="ARBA" id="ARBA00022475"/>
    </source>
</evidence>
<keyword evidence="2" id="KW-1003">Cell membrane</keyword>
<evidence type="ECO:0000256" key="5">
    <source>
        <dbReference type="ARBA" id="ARBA00023136"/>
    </source>
</evidence>
<evidence type="ECO:0000256" key="8">
    <source>
        <dbReference type="SAM" id="Phobius"/>
    </source>
</evidence>
<keyword evidence="3 8" id="KW-0812">Transmembrane</keyword>
<feature type="transmembrane region" description="Helical" evidence="8">
    <location>
        <begin position="300"/>
        <end position="320"/>
    </location>
</feature>
<organism evidence="10 11">
    <name type="scientific">Stomoxys calcitrans</name>
    <name type="common">Stable fly</name>
    <name type="synonym">Conops calcitrans</name>
    <dbReference type="NCBI Taxonomy" id="35570"/>
    <lineage>
        <taxon>Eukaryota</taxon>
        <taxon>Metazoa</taxon>
        <taxon>Ecdysozoa</taxon>
        <taxon>Arthropoda</taxon>
        <taxon>Hexapoda</taxon>
        <taxon>Insecta</taxon>
        <taxon>Pterygota</taxon>
        <taxon>Neoptera</taxon>
        <taxon>Endopterygota</taxon>
        <taxon>Diptera</taxon>
        <taxon>Brachycera</taxon>
        <taxon>Muscomorpha</taxon>
        <taxon>Muscoidea</taxon>
        <taxon>Muscidae</taxon>
        <taxon>Stomoxys</taxon>
    </lineage>
</organism>
<keyword evidence="9" id="KW-0732">Signal</keyword>
<evidence type="ECO:0000256" key="4">
    <source>
        <dbReference type="ARBA" id="ARBA00022989"/>
    </source>
</evidence>
<feature type="transmembrane region" description="Helical" evidence="8">
    <location>
        <begin position="358"/>
        <end position="380"/>
    </location>
</feature>
<keyword evidence="5 8" id="KW-0472">Membrane</keyword>
<dbReference type="GO" id="GO:0005886">
    <property type="term" value="C:plasma membrane"/>
    <property type="evidence" value="ECO:0007669"/>
    <property type="project" value="UniProtKB-SubCell"/>
</dbReference>
<keyword evidence="6" id="KW-0675">Receptor</keyword>
<reference evidence="10" key="1">
    <citation type="submission" date="2020-05" db="UniProtKB">
        <authorList>
            <consortium name="EnsemblMetazoa"/>
        </authorList>
    </citation>
    <scope>IDENTIFICATION</scope>
    <source>
        <strain evidence="10">USDA</strain>
    </source>
</reference>
<dbReference type="PANTHER" id="PTHR42643">
    <property type="entry name" value="IONOTROPIC RECEPTOR 20A-RELATED"/>
    <property type="match status" value="1"/>
</dbReference>
<evidence type="ECO:0000256" key="3">
    <source>
        <dbReference type="ARBA" id="ARBA00022692"/>
    </source>
</evidence>
<evidence type="ECO:0000256" key="6">
    <source>
        <dbReference type="ARBA" id="ARBA00023170"/>
    </source>
</evidence>
<dbReference type="InterPro" id="IPR052192">
    <property type="entry name" value="Insect_Ionotropic_Sensory_Rcpt"/>
</dbReference>
<evidence type="ECO:0000313" key="10">
    <source>
        <dbReference type="EnsemblMetazoa" id="SCAU016926-PA"/>
    </source>
</evidence>
<evidence type="ECO:0000313" key="11">
    <source>
        <dbReference type="Proteomes" id="UP000095300"/>
    </source>
</evidence>
<evidence type="ECO:0000256" key="7">
    <source>
        <dbReference type="ARBA" id="ARBA00023180"/>
    </source>
</evidence>
<accession>A0A2Y9D4M9</accession>
<keyword evidence="4 8" id="KW-1133">Transmembrane helix</keyword>
<dbReference type="EnsemblMetazoa" id="SCAU016926-RA">
    <property type="protein sequence ID" value="SCAU016926-PA"/>
    <property type="gene ID" value="SCAU016926"/>
</dbReference>
<evidence type="ECO:0000256" key="9">
    <source>
        <dbReference type="SAM" id="SignalP"/>
    </source>
</evidence>
<dbReference type="PANTHER" id="PTHR42643:SF41">
    <property type="entry name" value="IONOTROPIC RECEPTOR 20A-RELATED"/>
    <property type="match status" value="1"/>
</dbReference>
<evidence type="ECO:0008006" key="12">
    <source>
        <dbReference type="Google" id="ProtNLM"/>
    </source>
</evidence>
<sequence>MKLSLLYLLALLPNININIVYSKYVLDEFEKELDVYTIVVFISNTSSEIWHEELNLNNHPKLIITNESASGLRASIGERVLSIITIDDIEESYLEHIVKPSLLKLHLKDLLLITKDSLMPTVDKWQWLFEWCWHQGFWHVLLMDRDQQYLTMDPIPEMSIRSILLAEYLKQRHRRIDNLLGYPIQVTVGNNPPRVSAVLDDDGNLELSGLYGNVVKIFISKFNATLDYVFMPNMSSYSVLNCMEYIREERADICADAILFGSDIETTRPLFIVFSRLVVPFDKPLEMYKYFQKPFNTQTWLLILFTFICTLALIIVVEYYQLRSFRFLDNFFANYESFICACANLPHLSQNYRYALEAILIFCGFMISNIYLAYLSSILLTKIFRREITSLEDVVSHNLTILTSNFQQYILEVSQASPLVRQQTIVANEEFILKNMRALNPDFVYFGLENELDFYLYQQKFMTRPRMKKLNNLVITSDIGDAPMRAYWPLQDLFTDFMDNMFSNGVSLYLYTESTQEGLRTGKIAFIPNESLSVEPLTLEYFVICGIVLTAGYTMAFISFFLELVIYNKRKRK</sequence>
<dbReference type="Proteomes" id="UP000095300">
    <property type="component" value="Unassembled WGS sequence"/>
</dbReference>
<feature type="chain" id="PRO_5015863010" description="Ionotropic receptor" evidence="9">
    <location>
        <begin position="23"/>
        <end position="573"/>
    </location>
</feature>
<keyword evidence="7" id="KW-0325">Glycoprotein</keyword>
<dbReference type="AlphaFoldDB" id="A0A2Y9D4M9"/>
<feature type="transmembrane region" description="Helical" evidence="8">
    <location>
        <begin position="541"/>
        <end position="567"/>
    </location>
</feature>
<protein>
    <recommendedName>
        <fullName evidence="12">Ionotropic receptor</fullName>
    </recommendedName>
</protein>
<name>A0A2Y9D4M9_STOCA</name>
<comment type="subcellular location">
    <subcellularLocation>
        <location evidence="1">Cell membrane</location>
        <topology evidence="1">Multi-pass membrane protein</topology>
    </subcellularLocation>
</comment>
<evidence type="ECO:0000256" key="1">
    <source>
        <dbReference type="ARBA" id="ARBA00004651"/>
    </source>
</evidence>